<gene>
    <name evidence="1" type="ORF">DWV06_10095</name>
</gene>
<accession>A0A371AUZ4</accession>
<sequence>MAVISELIRKEADGSISFGDYSLEKKTKVEDYKHNGDLYKVKTFKEITKLEKNGMFVYESVPGTTVLQLKQTEDGMQFQVEGKDDAQITVELEDKACYAITIDGESAGKMETNVGGKLNLSVELGQAPVDVKITKCD</sequence>
<name>A0A371AUZ4_9FIRM</name>
<evidence type="ECO:0000313" key="2">
    <source>
        <dbReference type="Proteomes" id="UP000255036"/>
    </source>
</evidence>
<protein>
    <submittedName>
        <fullName evidence="1">Endosialidase</fullName>
    </submittedName>
</protein>
<evidence type="ECO:0000313" key="1">
    <source>
        <dbReference type="EMBL" id="RDU23396.1"/>
    </source>
</evidence>
<dbReference type="AlphaFoldDB" id="A0A371AUZ4"/>
<keyword evidence="2" id="KW-1185">Reference proteome</keyword>
<dbReference type="Proteomes" id="UP000255036">
    <property type="component" value="Unassembled WGS sequence"/>
</dbReference>
<dbReference type="OrthoDB" id="1923633at2"/>
<reference evidence="1 2" key="1">
    <citation type="submission" date="2018-07" db="EMBL/GenBank/DDBJ databases">
        <title>Anaerosacharophilus polymeroproducens gen. nov. sp. nov., an anaerobic bacterium isolated from salt field.</title>
        <authorList>
            <person name="Kim W."/>
            <person name="Yang S.-H."/>
            <person name="Oh J."/>
            <person name="Lee J.-H."/>
            <person name="Kwon K.K."/>
        </authorList>
    </citation>
    <scope>NUCLEOTIDE SEQUENCE [LARGE SCALE GENOMIC DNA]</scope>
    <source>
        <strain evidence="1 2">MCWD5</strain>
    </source>
</reference>
<dbReference type="RefSeq" id="WP_115482065.1">
    <property type="nucleotide sequence ID" value="NZ_QRCT01000028.1"/>
</dbReference>
<organism evidence="1 2">
    <name type="scientific">Anaerosacchariphilus polymeriproducens</name>
    <dbReference type="NCBI Taxonomy" id="1812858"/>
    <lineage>
        <taxon>Bacteria</taxon>
        <taxon>Bacillati</taxon>
        <taxon>Bacillota</taxon>
        <taxon>Clostridia</taxon>
        <taxon>Lachnospirales</taxon>
        <taxon>Lachnospiraceae</taxon>
        <taxon>Anaerosacchariphilus</taxon>
    </lineage>
</organism>
<comment type="caution">
    <text evidence="1">The sequence shown here is derived from an EMBL/GenBank/DDBJ whole genome shotgun (WGS) entry which is preliminary data.</text>
</comment>
<dbReference type="EMBL" id="QRCT01000028">
    <property type="protein sequence ID" value="RDU23396.1"/>
    <property type="molecule type" value="Genomic_DNA"/>
</dbReference>
<proteinExistence type="predicted"/>